<gene>
    <name evidence="5" type="ORF">SKAU_G00268110</name>
</gene>
<keyword evidence="6" id="KW-1185">Reference proteome</keyword>
<evidence type="ECO:0000259" key="4">
    <source>
        <dbReference type="PROSITE" id="PS50192"/>
    </source>
</evidence>
<evidence type="ECO:0000256" key="3">
    <source>
        <dbReference type="RuleBase" id="RU003858"/>
    </source>
</evidence>
<feature type="domain" description="T-SNARE coiled-coil homology" evidence="4">
    <location>
        <begin position="264"/>
        <end position="326"/>
    </location>
</feature>
<dbReference type="PANTHER" id="PTHR19957:SF72">
    <property type="entry name" value="SYNTAXIN-3-LIKE"/>
    <property type="match status" value="1"/>
</dbReference>
<evidence type="ECO:0000256" key="2">
    <source>
        <dbReference type="ARBA" id="ARBA00023054"/>
    </source>
</evidence>
<dbReference type="PANTHER" id="PTHR19957">
    <property type="entry name" value="SYNTAXIN"/>
    <property type="match status" value="1"/>
</dbReference>
<dbReference type="AlphaFoldDB" id="A0A9Q1EZR1"/>
<dbReference type="PROSITE" id="PS00914">
    <property type="entry name" value="SYNTAXIN"/>
    <property type="match status" value="1"/>
</dbReference>
<dbReference type="InterPro" id="IPR045242">
    <property type="entry name" value="Syntaxin"/>
</dbReference>
<sequence length="360" mass="40398">MRSVIYTPLHRPEGPTGKRTDCRLEGASDACRALLRSVGWDVSVWRDGSEQHGIWELEMRDRLDELRGHGEDRDETFLDLDIQIPGYANAAYREELPAGLDEYFGEVSRLAVNLDKLQYLSEDIHSKQEKVLCSTSSEEVFSEKQILAQLTEEFSQLAKGVQESLANMKEQEEAAVTGPGGHGVNGRVRHCQFNALLRRHTQAVGRHYAWETEYAVRLREQIARQMQLAGLQLGEEEIQRLVESPGAPRFVGSDIQALAARRHLALAQERHRQLLALEEQVGELHGLFLALSVLVSEQQVQVERIEYNVMRAVDYVSASSQEVKKALQYKRRSRLAAAVSAVLGLCACCGCLCCMSRGLP</sequence>
<dbReference type="Pfam" id="PF00804">
    <property type="entry name" value="Syntaxin"/>
    <property type="match status" value="1"/>
</dbReference>
<dbReference type="SUPFAM" id="SSF47661">
    <property type="entry name" value="t-snare proteins"/>
    <property type="match status" value="1"/>
</dbReference>
<dbReference type="CDD" id="cd15848">
    <property type="entry name" value="SNARE_syntaxin1-like"/>
    <property type="match status" value="1"/>
</dbReference>
<proteinExistence type="inferred from homology"/>
<reference evidence="5" key="1">
    <citation type="journal article" date="2023" name="Science">
        <title>Genome structures resolve the early diversification of teleost fishes.</title>
        <authorList>
            <person name="Parey E."/>
            <person name="Louis A."/>
            <person name="Montfort J."/>
            <person name="Bouchez O."/>
            <person name="Roques C."/>
            <person name="Iampietro C."/>
            <person name="Lluch J."/>
            <person name="Castinel A."/>
            <person name="Donnadieu C."/>
            <person name="Desvignes T."/>
            <person name="Floi Bucao C."/>
            <person name="Jouanno E."/>
            <person name="Wen M."/>
            <person name="Mejri S."/>
            <person name="Dirks R."/>
            <person name="Jansen H."/>
            <person name="Henkel C."/>
            <person name="Chen W.J."/>
            <person name="Zahm M."/>
            <person name="Cabau C."/>
            <person name="Klopp C."/>
            <person name="Thompson A.W."/>
            <person name="Robinson-Rechavi M."/>
            <person name="Braasch I."/>
            <person name="Lecointre G."/>
            <person name="Bobe J."/>
            <person name="Postlethwait J.H."/>
            <person name="Berthelot C."/>
            <person name="Roest Crollius H."/>
            <person name="Guiguen Y."/>
        </authorList>
    </citation>
    <scope>NUCLEOTIDE SEQUENCE</scope>
    <source>
        <strain evidence="5">WJC10195</strain>
    </source>
</reference>
<dbReference type="InterPro" id="IPR006011">
    <property type="entry name" value="Syntaxin_N"/>
</dbReference>
<dbReference type="SMART" id="SM00397">
    <property type="entry name" value="t_SNARE"/>
    <property type="match status" value="1"/>
</dbReference>
<evidence type="ECO:0000313" key="6">
    <source>
        <dbReference type="Proteomes" id="UP001152622"/>
    </source>
</evidence>
<comment type="similarity">
    <text evidence="1 3">Belongs to the syntaxin family.</text>
</comment>
<organism evidence="5 6">
    <name type="scientific">Synaphobranchus kaupii</name>
    <name type="common">Kaup's arrowtooth eel</name>
    <dbReference type="NCBI Taxonomy" id="118154"/>
    <lineage>
        <taxon>Eukaryota</taxon>
        <taxon>Metazoa</taxon>
        <taxon>Chordata</taxon>
        <taxon>Craniata</taxon>
        <taxon>Vertebrata</taxon>
        <taxon>Euteleostomi</taxon>
        <taxon>Actinopterygii</taxon>
        <taxon>Neopterygii</taxon>
        <taxon>Teleostei</taxon>
        <taxon>Anguilliformes</taxon>
        <taxon>Synaphobranchidae</taxon>
        <taxon>Synaphobranchus</taxon>
    </lineage>
</organism>
<accession>A0A9Q1EZR1</accession>
<dbReference type="PROSITE" id="PS50192">
    <property type="entry name" value="T_SNARE"/>
    <property type="match status" value="1"/>
</dbReference>
<keyword evidence="2" id="KW-0175">Coiled coil</keyword>
<dbReference type="Proteomes" id="UP001152622">
    <property type="component" value="Chromosome 10"/>
</dbReference>
<evidence type="ECO:0000313" key="5">
    <source>
        <dbReference type="EMBL" id="KAJ8348222.1"/>
    </source>
</evidence>
<dbReference type="GO" id="GO:0012505">
    <property type="term" value="C:endomembrane system"/>
    <property type="evidence" value="ECO:0007669"/>
    <property type="project" value="TreeGrafter"/>
</dbReference>
<dbReference type="SMART" id="SM00503">
    <property type="entry name" value="SynN"/>
    <property type="match status" value="1"/>
</dbReference>
<dbReference type="GO" id="GO:0005484">
    <property type="term" value="F:SNAP receptor activity"/>
    <property type="evidence" value="ECO:0007669"/>
    <property type="project" value="InterPro"/>
</dbReference>
<evidence type="ECO:0000256" key="1">
    <source>
        <dbReference type="ARBA" id="ARBA00009063"/>
    </source>
</evidence>
<dbReference type="GO" id="GO:0048278">
    <property type="term" value="P:vesicle docking"/>
    <property type="evidence" value="ECO:0007669"/>
    <property type="project" value="TreeGrafter"/>
</dbReference>
<protein>
    <recommendedName>
        <fullName evidence="4">t-SNARE coiled-coil homology domain-containing protein</fullName>
    </recommendedName>
</protein>
<dbReference type="InterPro" id="IPR006012">
    <property type="entry name" value="Syntaxin/epimorphin_CS"/>
</dbReference>
<dbReference type="InterPro" id="IPR010989">
    <property type="entry name" value="SNARE"/>
</dbReference>
<dbReference type="GO" id="GO:0006886">
    <property type="term" value="P:intracellular protein transport"/>
    <property type="evidence" value="ECO:0007669"/>
    <property type="project" value="InterPro"/>
</dbReference>
<dbReference type="GO" id="GO:0000149">
    <property type="term" value="F:SNARE binding"/>
    <property type="evidence" value="ECO:0007669"/>
    <property type="project" value="TreeGrafter"/>
</dbReference>
<dbReference type="GO" id="GO:0006887">
    <property type="term" value="P:exocytosis"/>
    <property type="evidence" value="ECO:0007669"/>
    <property type="project" value="TreeGrafter"/>
</dbReference>
<dbReference type="GO" id="GO:0005886">
    <property type="term" value="C:plasma membrane"/>
    <property type="evidence" value="ECO:0007669"/>
    <property type="project" value="TreeGrafter"/>
</dbReference>
<dbReference type="GO" id="GO:0031201">
    <property type="term" value="C:SNARE complex"/>
    <property type="evidence" value="ECO:0007669"/>
    <property type="project" value="TreeGrafter"/>
</dbReference>
<dbReference type="Pfam" id="PF05739">
    <property type="entry name" value="SNARE"/>
    <property type="match status" value="1"/>
</dbReference>
<dbReference type="Gene3D" id="1.20.5.110">
    <property type="match status" value="1"/>
</dbReference>
<dbReference type="Gene3D" id="1.20.58.70">
    <property type="match status" value="1"/>
</dbReference>
<name>A0A9Q1EZR1_SYNKA</name>
<dbReference type="InterPro" id="IPR000727">
    <property type="entry name" value="T_SNARE_dom"/>
</dbReference>
<dbReference type="OrthoDB" id="10255013at2759"/>
<comment type="caution">
    <text evidence="5">The sequence shown here is derived from an EMBL/GenBank/DDBJ whole genome shotgun (WGS) entry which is preliminary data.</text>
</comment>
<dbReference type="EMBL" id="JAINUF010000010">
    <property type="protein sequence ID" value="KAJ8348222.1"/>
    <property type="molecule type" value="Genomic_DNA"/>
</dbReference>
<dbReference type="GO" id="GO:0006906">
    <property type="term" value="P:vesicle fusion"/>
    <property type="evidence" value="ECO:0007669"/>
    <property type="project" value="TreeGrafter"/>
</dbReference>